<evidence type="ECO:0000256" key="8">
    <source>
        <dbReference type="SAM" id="SignalP"/>
    </source>
</evidence>
<dbReference type="RefSeq" id="WP_119433629.1">
    <property type="nucleotide sequence ID" value="NZ_QWGE01000007.1"/>
</dbReference>
<evidence type="ECO:0000256" key="7">
    <source>
        <dbReference type="PROSITE-ProRule" id="PRU01360"/>
    </source>
</evidence>
<comment type="similarity">
    <text evidence="7">Belongs to the TonB-dependent receptor family.</text>
</comment>
<feature type="signal peptide" evidence="8">
    <location>
        <begin position="1"/>
        <end position="21"/>
    </location>
</feature>
<dbReference type="Pfam" id="PF07715">
    <property type="entry name" value="Plug"/>
    <property type="match status" value="1"/>
</dbReference>
<dbReference type="Gene3D" id="2.40.170.20">
    <property type="entry name" value="TonB-dependent receptor, beta-barrel domain"/>
    <property type="match status" value="1"/>
</dbReference>
<dbReference type="Gene3D" id="2.60.40.1120">
    <property type="entry name" value="Carboxypeptidase-like, regulatory domain"/>
    <property type="match status" value="1"/>
</dbReference>
<evidence type="ECO:0000256" key="2">
    <source>
        <dbReference type="ARBA" id="ARBA00022448"/>
    </source>
</evidence>
<dbReference type="AlphaFoldDB" id="A0A399RT99"/>
<keyword evidence="8" id="KW-0732">Signal</keyword>
<dbReference type="Gene3D" id="2.170.130.10">
    <property type="entry name" value="TonB-dependent receptor, plug domain"/>
    <property type="match status" value="1"/>
</dbReference>
<evidence type="ECO:0000259" key="9">
    <source>
        <dbReference type="Pfam" id="PF07715"/>
    </source>
</evidence>
<protein>
    <submittedName>
        <fullName evidence="10">TonB-dependent receptor</fullName>
    </submittedName>
</protein>
<keyword evidence="6 7" id="KW-0998">Cell outer membrane</keyword>
<feature type="chain" id="PRO_5017453314" evidence="8">
    <location>
        <begin position="22"/>
        <end position="987"/>
    </location>
</feature>
<gene>
    <name evidence="10" type="ORF">D1627_17785</name>
</gene>
<evidence type="ECO:0000256" key="4">
    <source>
        <dbReference type="ARBA" id="ARBA00022692"/>
    </source>
</evidence>
<dbReference type="SUPFAM" id="SSF56935">
    <property type="entry name" value="Porins"/>
    <property type="match status" value="1"/>
</dbReference>
<accession>A0A399RT99</accession>
<dbReference type="InterPro" id="IPR037066">
    <property type="entry name" value="Plug_dom_sf"/>
</dbReference>
<dbReference type="NCBIfam" id="TIGR04057">
    <property type="entry name" value="SusC_RagA_signa"/>
    <property type="match status" value="1"/>
</dbReference>
<comment type="subcellular location">
    <subcellularLocation>
        <location evidence="1 7">Cell outer membrane</location>
        <topology evidence="1 7">Multi-pass membrane protein</topology>
    </subcellularLocation>
</comment>
<dbReference type="InterPro" id="IPR023997">
    <property type="entry name" value="TonB-dep_OMP_SusC/RagA_CS"/>
</dbReference>
<evidence type="ECO:0000256" key="3">
    <source>
        <dbReference type="ARBA" id="ARBA00022452"/>
    </source>
</evidence>
<evidence type="ECO:0000256" key="5">
    <source>
        <dbReference type="ARBA" id="ARBA00023136"/>
    </source>
</evidence>
<reference evidence="11" key="1">
    <citation type="submission" date="2018-08" db="EMBL/GenBank/DDBJ databases">
        <title>Mucilaginibacter sp. MYSH2.</title>
        <authorList>
            <person name="Seo T."/>
        </authorList>
    </citation>
    <scope>NUCLEOTIDE SEQUENCE [LARGE SCALE GENOMIC DNA]</scope>
    <source>
        <strain evidence="11">KIRAN</strain>
    </source>
</reference>
<dbReference type="Pfam" id="PF13715">
    <property type="entry name" value="CarbopepD_reg_2"/>
    <property type="match status" value="1"/>
</dbReference>
<keyword evidence="4 7" id="KW-0812">Transmembrane</keyword>
<dbReference type="PROSITE" id="PS52016">
    <property type="entry name" value="TONB_DEPENDENT_REC_3"/>
    <property type="match status" value="1"/>
</dbReference>
<proteinExistence type="inferred from homology"/>
<keyword evidence="2 7" id="KW-0813">Transport</keyword>
<dbReference type="Proteomes" id="UP000266005">
    <property type="component" value="Unassembled WGS sequence"/>
</dbReference>
<evidence type="ECO:0000313" key="11">
    <source>
        <dbReference type="Proteomes" id="UP000266005"/>
    </source>
</evidence>
<dbReference type="InterPro" id="IPR008969">
    <property type="entry name" value="CarboxyPept-like_regulatory"/>
</dbReference>
<dbReference type="OrthoDB" id="9768177at2"/>
<sequence>MKHYLLIIFLTLCAPSMHVFAQGRTISGKVTSEADGSELPGVSVVLKGTTTGVTTGLDGSYQLTVPSNTGTLMFRYIGFQTKEVEVGNQSVIDVRLSSDVKLLKEIVVTGYGEQDRKTLTSAQTSVSSEEIANLPAASSDQLLQGRAAGVNVAANSGTPGGGVFVRVRGSSSINGSSDPLYVVDGVPIQANNLSGVDLGGGTTSPIADINPADIESMEILKDASATAIYGARAANGVVLITTKRGSSGKAKVSLGVYYGTQNAARKPEVVDGPTYERLINEAFINNGKPAPYANPDAAISTDWADAIFRSASISNYDLSVSGGADKVHYLVSGNHFDQEGVLIGSRFKRNSARINLDFYPMDKLKVGTSILYSSNKRDRLRNDDNISGAMPGAINFPSDRPYYQPDGSYSKFSIFENPIAAVVESDIQMNTNRFLGSLYAEYEIASGFRLRSSFSVDNSSIQEDLYDNTLLNNGAGTNGYGLSQATQNENWIQENVLSYQFSKSSHSFNVLVGTTLQESRYSLTEAIGEQFPSNDFRKITSAAVQRARSDGSSWGIASLFTRMVYDYKDKYLATVNVRRDASSRFGKDNRWGTFPSIALGWVVSEEAFFEPMPEFIGDVKLRASYGITGNQSGITDFQSRGLWTGSSAYADIPGISPSQLGNPDLKWETTAQTDIGLDISLFSERVNIIADYYVKKTSDLLLAVPLPRTSGFNSLVQNFGSLENKGLELAVIANIINTTDFTWNTNFNIASNKNKVTKLAAPFNVYNRDLFRYQEGYPMYSFYFHEQTGVDPATGDIQFADVDGDGEFDPNVDRKIVGDANPDFFGGLTNSFKYKAFDLSFFLQYSYGNDQLNWNRFFNEHGGTRDFNFNVSQLDRWQNPGDQTMIPKMTAANYAGNLRPSRFMEDGSYLRLKNITLGYTLPQTVLSKVGISSARVYLTGQNVFTVTNYTGLDPELTGIGDNSLVQGVEFFSLPQPRVFIGGFNVSF</sequence>
<dbReference type="FunFam" id="2.170.130.10:FF:000008">
    <property type="entry name" value="SusC/RagA family TonB-linked outer membrane protein"/>
    <property type="match status" value="1"/>
</dbReference>
<keyword evidence="11" id="KW-1185">Reference proteome</keyword>
<evidence type="ECO:0000256" key="1">
    <source>
        <dbReference type="ARBA" id="ARBA00004571"/>
    </source>
</evidence>
<dbReference type="EMBL" id="QWGE01000007">
    <property type="protein sequence ID" value="RIJ33464.1"/>
    <property type="molecule type" value="Genomic_DNA"/>
</dbReference>
<keyword evidence="10" id="KW-0675">Receptor</keyword>
<dbReference type="InterPro" id="IPR036942">
    <property type="entry name" value="Beta-barrel_TonB_sf"/>
</dbReference>
<dbReference type="SUPFAM" id="SSF49464">
    <property type="entry name" value="Carboxypeptidase regulatory domain-like"/>
    <property type="match status" value="1"/>
</dbReference>
<dbReference type="InterPro" id="IPR023996">
    <property type="entry name" value="TonB-dep_OMP_SusC/RagA"/>
</dbReference>
<dbReference type="InterPro" id="IPR039426">
    <property type="entry name" value="TonB-dep_rcpt-like"/>
</dbReference>
<comment type="caution">
    <text evidence="10">The sequence shown here is derived from an EMBL/GenBank/DDBJ whole genome shotgun (WGS) entry which is preliminary data.</text>
</comment>
<dbReference type="NCBIfam" id="TIGR04056">
    <property type="entry name" value="OMP_RagA_SusC"/>
    <property type="match status" value="1"/>
</dbReference>
<name>A0A399RT99_9BACT</name>
<keyword evidence="3 7" id="KW-1134">Transmembrane beta strand</keyword>
<evidence type="ECO:0000256" key="6">
    <source>
        <dbReference type="ARBA" id="ARBA00023237"/>
    </source>
</evidence>
<organism evidence="10 11">
    <name type="scientific">Pontibacter oryzae</name>
    <dbReference type="NCBI Taxonomy" id="2304593"/>
    <lineage>
        <taxon>Bacteria</taxon>
        <taxon>Pseudomonadati</taxon>
        <taxon>Bacteroidota</taxon>
        <taxon>Cytophagia</taxon>
        <taxon>Cytophagales</taxon>
        <taxon>Hymenobacteraceae</taxon>
        <taxon>Pontibacter</taxon>
    </lineage>
</organism>
<dbReference type="GO" id="GO:0009279">
    <property type="term" value="C:cell outer membrane"/>
    <property type="evidence" value="ECO:0007669"/>
    <property type="project" value="UniProtKB-SubCell"/>
</dbReference>
<evidence type="ECO:0000313" key="10">
    <source>
        <dbReference type="EMBL" id="RIJ33464.1"/>
    </source>
</evidence>
<keyword evidence="5 7" id="KW-0472">Membrane</keyword>
<dbReference type="InterPro" id="IPR012910">
    <property type="entry name" value="Plug_dom"/>
</dbReference>
<feature type="domain" description="TonB-dependent receptor plug" evidence="9">
    <location>
        <begin position="117"/>
        <end position="237"/>
    </location>
</feature>